<reference evidence="1 2" key="1">
    <citation type="journal article" date="2019" name="Genome Biol. Evol.">
        <title>Insights into the evolution of the New World diploid cottons (Gossypium, subgenus Houzingenia) based on genome sequencing.</title>
        <authorList>
            <person name="Grover C.E."/>
            <person name="Arick M.A. 2nd"/>
            <person name="Thrash A."/>
            <person name="Conover J.L."/>
            <person name="Sanders W.S."/>
            <person name="Peterson D.G."/>
            <person name="Frelichowski J.E."/>
            <person name="Scheffler J.A."/>
            <person name="Scheffler B.E."/>
            <person name="Wendel J.F."/>
        </authorList>
    </citation>
    <scope>NUCLEOTIDE SEQUENCE [LARGE SCALE GENOMIC DNA]</scope>
    <source>
        <strain evidence="1">8</strain>
        <tissue evidence="1">Leaf</tissue>
    </source>
</reference>
<accession>A0A7J9E547</accession>
<protein>
    <submittedName>
        <fullName evidence="1">Uncharacterized protein</fullName>
    </submittedName>
</protein>
<dbReference type="Proteomes" id="UP000593568">
    <property type="component" value="Unassembled WGS sequence"/>
</dbReference>
<evidence type="ECO:0000313" key="1">
    <source>
        <dbReference type="EMBL" id="MBA0768159.1"/>
    </source>
</evidence>
<proteinExistence type="predicted"/>
<gene>
    <name evidence="1" type="ORF">Gotri_016983</name>
</gene>
<keyword evidence="2" id="KW-1185">Reference proteome</keyword>
<organism evidence="1 2">
    <name type="scientific">Gossypium trilobum</name>
    <dbReference type="NCBI Taxonomy" id="34281"/>
    <lineage>
        <taxon>Eukaryota</taxon>
        <taxon>Viridiplantae</taxon>
        <taxon>Streptophyta</taxon>
        <taxon>Embryophyta</taxon>
        <taxon>Tracheophyta</taxon>
        <taxon>Spermatophyta</taxon>
        <taxon>Magnoliopsida</taxon>
        <taxon>eudicotyledons</taxon>
        <taxon>Gunneridae</taxon>
        <taxon>Pentapetalae</taxon>
        <taxon>rosids</taxon>
        <taxon>malvids</taxon>
        <taxon>Malvales</taxon>
        <taxon>Malvaceae</taxon>
        <taxon>Malvoideae</taxon>
        <taxon>Gossypium</taxon>
    </lineage>
</organism>
<dbReference type="AlphaFoldDB" id="A0A7J9E547"/>
<evidence type="ECO:0000313" key="2">
    <source>
        <dbReference type="Proteomes" id="UP000593568"/>
    </source>
</evidence>
<dbReference type="EMBL" id="JABEZW010000006">
    <property type="protein sequence ID" value="MBA0768159.1"/>
    <property type="molecule type" value="Genomic_DNA"/>
</dbReference>
<name>A0A7J9E547_9ROSI</name>
<comment type="caution">
    <text evidence="1">The sequence shown here is derived from an EMBL/GenBank/DDBJ whole genome shotgun (WGS) entry which is preliminary data.</text>
</comment>
<sequence>MSSKRVIITTNMGTISDIGMGISR</sequence>